<comment type="caution">
    <text evidence="10">The sequence shown here is derived from an EMBL/GenBank/DDBJ whole genome shotgun (WGS) entry which is preliminary data.</text>
</comment>
<evidence type="ECO:0000256" key="7">
    <source>
        <dbReference type="ARBA" id="ARBA00022777"/>
    </source>
</evidence>
<dbReference type="Gene3D" id="3.40.35.10">
    <property type="entry name" value="Phosphotransferase system, sorbose subfamily IIB component"/>
    <property type="match status" value="1"/>
</dbReference>
<dbReference type="AlphaFoldDB" id="A0A7X9NH27"/>
<dbReference type="Proteomes" id="UP001212981">
    <property type="component" value="Unassembled WGS sequence"/>
</dbReference>
<dbReference type="SUPFAM" id="SSF52728">
    <property type="entry name" value="PTS IIb component"/>
    <property type="match status" value="1"/>
</dbReference>
<keyword evidence="3" id="KW-0963">Cytoplasm</keyword>
<sequence length="164" mass="17914">MLEGIKFCRIDYRLIHGQVITKWSHIVSINQIVIVNDALANDEFMAGIYAMAAPSNMEVKTVTKETFVQNAKAGEYDEVATFLLFKSIEDCSEVVSKGINFKQVQIGGLGSGNGRTSVVKGISVDLKDIAKLEEIASKGAEVTFQVTPEEKKVTLSQAKKKVEG</sequence>
<evidence type="ECO:0000259" key="8">
    <source>
        <dbReference type="PROSITE" id="PS51101"/>
    </source>
</evidence>
<organism evidence="10 11">
    <name type="scientific">Faecalicoccus pleomorphus</name>
    <dbReference type="NCBI Taxonomy" id="1323"/>
    <lineage>
        <taxon>Bacteria</taxon>
        <taxon>Bacillati</taxon>
        <taxon>Bacillota</taxon>
        <taxon>Erysipelotrichia</taxon>
        <taxon>Erysipelotrichales</taxon>
        <taxon>Erysipelotrichaceae</taxon>
        <taxon>Faecalicoccus</taxon>
    </lineage>
</organism>
<dbReference type="GO" id="GO:0016301">
    <property type="term" value="F:kinase activity"/>
    <property type="evidence" value="ECO:0007669"/>
    <property type="project" value="UniProtKB-KW"/>
</dbReference>
<evidence type="ECO:0000256" key="4">
    <source>
        <dbReference type="ARBA" id="ARBA00022597"/>
    </source>
</evidence>
<dbReference type="InterPro" id="IPR004720">
    <property type="entry name" value="PTS_IIB_sorbose-sp"/>
</dbReference>
<dbReference type="InterPro" id="IPR036667">
    <property type="entry name" value="PTS_IIB_sorbose-sp_sf"/>
</dbReference>
<feature type="domain" description="PTS EIIB type-4" evidence="8">
    <location>
        <begin position="1"/>
        <end position="164"/>
    </location>
</feature>
<comment type="subcellular location">
    <subcellularLocation>
        <location evidence="1">Cytoplasm</location>
    </subcellularLocation>
</comment>
<evidence type="ECO:0000256" key="6">
    <source>
        <dbReference type="ARBA" id="ARBA00022683"/>
    </source>
</evidence>
<keyword evidence="4 10" id="KW-0762">Sugar transport</keyword>
<name>A0A7X9NH27_9FIRM</name>
<evidence type="ECO:0000256" key="1">
    <source>
        <dbReference type="ARBA" id="ARBA00004496"/>
    </source>
</evidence>
<dbReference type="RefSeq" id="WP_168964998.1">
    <property type="nucleotide sequence ID" value="NZ_CALCIP010000021.1"/>
</dbReference>
<dbReference type="GO" id="GO:0009401">
    <property type="term" value="P:phosphoenolpyruvate-dependent sugar phosphotransferase system"/>
    <property type="evidence" value="ECO:0007669"/>
    <property type="project" value="UniProtKB-KW"/>
</dbReference>
<evidence type="ECO:0000313" key="10">
    <source>
        <dbReference type="EMBL" id="NME44060.1"/>
    </source>
</evidence>
<dbReference type="PROSITE" id="PS51101">
    <property type="entry name" value="PTS_EIIB_TYPE_4"/>
    <property type="match status" value="1"/>
</dbReference>
<gene>
    <name evidence="10" type="ORF">HF861_04080</name>
    <name evidence="9" type="ORF">PND82_07840</name>
</gene>
<dbReference type="EMBL" id="JAQLXO010000013">
    <property type="protein sequence ID" value="MDB7982724.1"/>
    <property type="molecule type" value="Genomic_DNA"/>
</dbReference>
<keyword evidence="5" id="KW-0808">Transferase</keyword>
<dbReference type="GO" id="GO:0008982">
    <property type="term" value="F:protein-N(PI)-phosphohistidine-sugar phosphotransferase activity"/>
    <property type="evidence" value="ECO:0007669"/>
    <property type="project" value="InterPro"/>
</dbReference>
<evidence type="ECO:0000313" key="11">
    <source>
        <dbReference type="Proteomes" id="UP000540014"/>
    </source>
</evidence>
<evidence type="ECO:0000256" key="5">
    <source>
        <dbReference type="ARBA" id="ARBA00022679"/>
    </source>
</evidence>
<dbReference type="EMBL" id="JABAFR010000007">
    <property type="protein sequence ID" value="NME44060.1"/>
    <property type="molecule type" value="Genomic_DNA"/>
</dbReference>
<dbReference type="GO" id="GO:0005737">
    <property type="term" value="C:cytoplasm"/>
    <property type="evidence" value="ECO:0007669"/>
    <property type="project" value="UniProtKB-SubCell"/>
</dbReference>
<keyword evidence="6" id="KW-0598">Phosphotransferase system</keyword>
<dbReference type="Pfam" id="PF03830">
    <property type="entry name" value="PTSIIB_sorb"/>
    <property type="match status" value="1"/>
</dbReference>
<dbReference type="Proteomes" id="UP000540014">
    <property type="component" value="Unassembled WGS sequence"/>
</dbReference>
<evidence type="ECO:0000313" key="9">
    <source>
        <dbReference type="EMBL" id="MDB7982724.1"/>
    </source>
</evidence>
<evidence type="ECO:0000256" key="3">
    <source>
        <dbReference type="ARBA" id="ARBA00022490"/>
    </source>
</evidence>
<evidence type="ECO:0000256" key="2">
    <source>
        <dbReference type="ARBA" id="ARBA00022448"/>
    </source>
</evidence>
<keyword evidence="7" id="KW-0418">Kinase</keyword>
<accession>A0A7X9NH27</accession>
<keyword evidence="2" id="KW-0813">Transport</keyword>
<protein>
    <submittedName>
        <fullName evidence="10">PTS sugar transporter subunit IIB</fullName>
    </submittedName>
</protein>
<proteinExistence type="predicted"/>
<reference evidence="10 11" key="1">
    <citation type="submission" date="2020-04" db="EMBL/GenBank/DDBJ databases">
        <authorList>
            <person name="Hitch T.C.A."/>
            <person name="Wylensek D."/>
            <person name="Clavel T."/>
        </authorList>
    </citation>
    <scope>NUCLEOTIDE SEQUENCE [LARGE SCALE GENOMIC DNA]</scope>
    <source>
        <strain evidence="10 11">BSM-383-APC-22F</strain>
    </source>
</reference>
<reference evidence="9" key="2">
    <citation type="submission" date="2023-01" db="EMBL/GenBank/DDBJ databases">
        <title>Human gut microbiome strain richness.</title>
        <authorList>
            <person name="Chen-Liaw A."/>
        </authorList>
    </citation>
    <scope>NUCLEOTIDE SEQUENCE</scope>
    <source>
        <strain evidence="9">D8_m1001271B151109d0_201107</strain>
    </source>
</reference>